<evidence type="ECO:0000313" key="2">
    <source>
        <dbReference type="Proteomes" id="UP000801492"/>
    </source>
</evidence>
<comment type="caution">
    <text evidence="1">The sequence shown here is derived from an EMBL/GenBank/DDBJ whole genome shotgun (WGS) entry which is preliminary data.</text>
</comment>
<evidence type="ECO:0000313" key="1">
    <source>
        <dbReference type="EMBL" id="KAF2899893.1"/>
    </source>
</evidence>
<sequence>MGIDEDLIKTIRENNVKLADLFKKETNMIHGSSQKEERDKDIDHVTGFTLNDAKRIWRSLRSADHSIQQSPYEAKFGCKAKVGLSTSNLPREVVDNLVTEKDLENVEQEMEDAINAELPPKMKFLHAVAVEPLESLDRLPDNNNAKTFCVVYVKKSMVQPIIVDPAAKMSTQICHNKQDIRKKWSAAHASLQVQGAKNLKNADGKFPPAKIGDNVRIRIPDVDS</sequence>
<reference evidence="1" key="1">
    <citation type="submission" date="2019-08" db="EMBL/GenBank/DDBJ databases">
        <title>The genome of the North American firefly Photinus pyralis.</title>
        <authorList>
            <consortium name="Photinus pyralis genome working group"/>
            <person name="Fallon T.R."/>
            <person name="Sander Lower S.E."/>
            <person name="Weng J.-K."/>
        </authorList>
    </citation>
    <scope>NUCLEOTIDE SEQUENCE</scope>
    <source>
        <strain evidence="1">TRF0915ILg1</strain>
        <tissue evidence="1">Whole body</tissue>
    </source>
</reference>
<organism evidence="1 2">
    <name type="scientific">Ignelater luminosus</name>
    <name type="common">Cucubano</name>
    <name type="synonym">Pyrophorus luminosus</name>
    <dbReference type="NCBI Taxonomy" id="2038154"/>
    <lineage>
        <taxon>Eukaryota</taxon>
        <taxon>Metazoa</taxon>
        <taxon>Ecdysozoa</taxon>
        <taxon>Arthropoda</taxon>
        <taxon>Hexapoda</taxon>
        <taxon>Insecta</taxon>
        <taxon>Pterygota</taxon>
        <taxon>Neoptera</taxon>
        <taxon>Endopterygota</taxon>
        <taxon>Coleoptera</taxon>
        <taxon>Polyphaga</taxon>
        <taxon>Elateriformia</taxon>
        <taxon>Elateroidea</taxon>
        <taxon>Elateridae</taxon>
        <taxon>Agrypninae</taxon>
        <taxon>Pyrophorini</taxon>
        <taxon>Ignelater</taxon>
    </lineage>
</organism>
<protein>
    <submittedName>
        <fullName evidence="1">Uncharacterized protein</fullName>
    </submittedName>
</protein>
<keyword evidence="2" id="KW-1185">Reference proteome</keyword>
<dbReference type="EMBL" id="VTPC01002548">
    <property type="protein sequence ID" value="KAF2899893.1"/>
    <property type="molecule type" value="Genomic_DNA"/>
</dbReference>
<dbReference type="Proteomes" id="UP000801492">
    <property type="component" value="Unassembled WGS sequence"/>
</dbReference>
<gene>
    <name evidence="1" type="ORF">ILUMI_06293</name>
</gene>
<dbReference type="AlphaFoldDB" id="A0A8K0GJ84"/>
<name>A0A8K0GJ84_IGNLU</name>
<dbReference type="OrthoDB" id="6818577at2759"/>
<proteinExistence type="predicted"/>
<accession>A0A8K0GJ84</accession>